<evidence type="ECO:0000256" key="4">
    <source>
        <dbReference type="ARBA" id="ARBA00023118"/>
    </source>
</evidence>
<dbReference type="AlphaFoldDB" id="A0A7W6RDX8"/>
<comment type="similarity">
    <text evidence="2">Belongs to the CRISPR system Cmr5 family.</text>
</comment>
<reference evidence="7 8" key="1">
    <citation type="submission" date="2020-08" db="EMBL/GenBank/DDBJ databases">
        <title>Genome sequencing of Purple Non-Sulfur Bacteria from various extreme environments.</title>
        <authorList>
            <person name="Mayer M."/>
        </authorList>
    </citation>
    <scope>NUCLEOTIDE SEQUENCE [LARGE SCALE GENOMIC DNA]</scope>
    <source>
        <strain evidence="7 8">JA131</strain>
    </source>
</reference>
<dbReference type="InterPro" id="IPR010160">
    <property type="entry name" value="CRISPR-assoc_prot_Cmr5"/>
</dbReference>
<gene>
    <name evidence="7" type="ORF">GGD89_002310</name>
</gene>
<evidence type="ECO:0000313" key="7">
    <source>
        <dbReference type="EMBL" id="MBB4266677.1"/>
    </source>
</evidence>
<keyword evidence="3" id="KW-0963">Cytoplasm</keyword>
<keyword evidence="4" id="KW-0051">Antiviral defense</keyword>
<protein>
    <recommendedName>
        <fullName evidence="5">CRISPR type III-B/RAMP module-associated protein Cmr5</fullName>
    </recommendedName>
</protein>
<proteinExistence type="inferred from homology"/>
<evidence type="ECO:0000256" key="3">
    <source>
        <dbReference type="ARBA" id="ARBA00022490"/>
    </source>
</evidence>
<dbReference type="SUPFAM" id="SSF158568">
    <property type="entry name" value="AF1862-like"/>
    <property type="match status" value="1"/>
</dbReference>
<dbReference type="Gene3D" id="1.10.520.30">
    <property type="entry name" value="AF1862-like domain"/>
    <property type="match status" value="1"/>
</dbReference>
<comment type="subcellular location">
    <subcellularLocation>
        <location evidence="1">Cytoplasm</location>
    </subcellularLocation>
</comment>
<dbReference type="InterPro" id="IPR023101">
    <property type="entry name" value="AF1862-like_dom_sf"/>
</dbReference>
<evidence type="ECO:0000256" key="1">
    <source>
        <dbReference type="ARBA" id="ARBA00004496"/>
    </source>
</evidence>
<evidence type="ECO:0000313" key="8">
    <source>
        <dbReference type="Proteomes" id="UP000554286"/>
    </source>
</evidence>
<accession>A0A7W6RDX8</accession>
<sequence length="146" mass="15779">MKAAKALDHSTEPNSARQADDTQADKKKSSHAKAFGGQAKKLPMRIRAAGLGQALAFVRAKAKPGTEQKVNPGLILLLERLGGWVLPRLDPATAAPVSDDALLRAILDNDATFLRRATLEAMAWLEWVNRFAEAEDLGDDDTPEHG</sequence>
<feature type="compositionally biased region" description="Basic and acidic residues" evidence="6">
    <location>
        <begin position="18"/>
        <end position="27"/>
    </location>
</feature>
<dbReference type="Pfam" id="PF09701">
    <property type="entry name" value="Cas_Cmr5"/>
    <property type="match status" value="1"/>
</dbReference>
<feature type="compositionally biased region" description="Basic and acidic residues" evidence="6">
    <location>
        <begin position="1"/>
        <end position="11"/>
    </location>
</feature>
<dbReference type="NCBIfam" id="TIGR01881">
    <property type="entry name" value="cas_Cmr5"/>
    <property type="match status" value="1"/>
</dbReference>
<dbReference type="GO" id="GO:0051607">
    <property type="term" value="P:defense response to virus"/>
    <property type="evidence" value="ECO:0007669"/>
    <property type="project" value="UniProtKB-KW"/>
</dbReference>
<dbReference type="GO" id="GO:0005737">
    <property type="term" value="C:cytoplasm"/>
    <property type="evidence" value="ECO:0007669"/>
    <property type="project" value="UniProtKB-SubCell"/>
</dbReference>
<dbReference type="EMBL" id="JACIGK010000016">
    <property type="protein sequence ID" value="MBB4266677.1"/>
    <property type="molecule type" value="Genomic_DNA"/>
</dbReference>
<organism evidence="7 8">
    <name type="scientific">Roseospira visakhapatnamensis</name>
    <dbReference type="NCBI Taxonomy" id="390880"/>
    <lineage>
        <taxon>Bacteria</taxon>
        <taxon>Pseudomonadati</taxon>
        <taxon>Pseudomonadota</taxon>
        <taxon>Alphaproteobacteria</taxon>
        <taxon>Rhodospirillales</taxon>
        <taxon>Rhodospirillaceae</taxon>
        <taxon>Roseospira</taxon>
    </lineage>
</organism>
<keyword evidence="8" id="KW-1185">Reference proteome</keyword>
<evidence type="ECO:0000256" key="5">
    <source>
        <dbReference type="ARBA" id="ARBA00030001"/>
    </source>
</evidence>
<dbReference type="Proteomes" id="UP000554286">
    <property type="component" value="Unassembled WGS sequence"/>
</dbReference>
<dbReference type="RefSeq" id="WP_184045340.1">
    <property type="nucleotide sequence ID" value="NZ_JACIGK010000016.1"/>
</dbReference>
<name>A0A7W6RDX8_9PROT</name>
<evidence type="ECO:0000256" key="6">
    <source>
        <dbReference type="SAM" id="MobiDB-lite"/>
    </source>
</evidence>
<comment type="caution">
    <text evidence="7">The sequence shown here is derived from an EMBL/GenBank/DDBJ whole genome shotgun (WGS) entry which is preliminary data.</text>
</comment>
<feature type="region of interest" description="Disordered" evidence="6">
    <location>
        <begin position="1"/>
        <end position="39"/>
    </location>
</feature>
<evidence type="ECO:0000256" key="2">
    <source>
        <dbReference type="ARBA" id="ARBA00006161"/>
    </source>
</evidence>